<dbReference type="OrthoDB" id="18453at2759"/>
<dbReference type="InterPro" id="IPR001666">
    <property type="entry name" value="PI_transfer"/>
</dbReference>
<keyword evidence="4" id="KW-1185">Reference proteome</keyword>
<dbReference type="Pfam" id="PF02121">
    <property type="entry name" value="IP_trans"/>
    <property type="match status" value="2"/>
</dbReference>
<proteinExistence type="predicted"/>
<gene>
    <name evidence="3" type="primary">PITPNA</name>
    <name evidence="3" type="ORF">FJT64_026598</name>
</gene>
<organism evidence="3 4">
    <name type="scientific">Amphibalanus amphitrite</name>
    <name type="common">Striped barnacle</name>
    <name type="synonym">Balanus amphitrite</name>
    <dbReference type="NCBI Taxonomy" id="1232801"/>
    <lineage>
        <taxon>Eukaryota</taxon>
        <taxon>Metazoa</taxon>
        <taxon>Ecdysozoa</taxon>
        <taxon>Arthropoda</taxon>
        <taxon>Crustacea</taxon>
        <taxon>Multicrustacea</taxon>
        <taxon>Cirripedia</taxon>
        <taxon>Thoracica</taxon>
        <taxon>Thoracicalcarea</taxon>
        <taxon>Balanomorpha</taxon>
        <taxon>Balanoidea</taxon>
        <taxon>Balanidae</taxon>
        <taxon>Amphibalaninae</taxon>
        <taxon>Amphibalanus</taxon>
    </lineage>
</organism>
<feature type="region of interest" description="Disordered" evidence="1">
    <location>
        <begin position="293"/>
        <end position="313"/>
    </location>
</feature>
<dbReference type="Proteomes" id="UP000440578">
    <property type="component" value="Unassembled WGS sequence"/>
</dbReference>
<protein>
    <submittedName>
        <fullName evidence="3">Phosphatidylinositol transfer protein alpha isoform</fullName>
    </submittedName>
</protein>
<name>A0A6A4WBI4_AMPAM</name>
<dbReference type="GO" id="GO:0008526">
    <property type="term" value="F:phosphatidylinositol transfer activity"/>
    <property type="evidence" value="ECO:0007669"/>
    <property type="project" value="TreeGrafter"/>
</dbReference>
<evidence type="ECO:0000313" key="4">
    <source>
        <dbReference type="Proteomes" id="UP000440578"/>
    </source>
</evidence>
<evidence type="ECO:0000259" key="2">
    <source>
        <dbReference type="Pfam" id="PF02121"/>
    </source>
</evidence>
<feature type="domain" description="Phosphatidylinositol transfer protein N-terminal" evidence="2">
    <location>
        <begin position="228"/>
        <end position="293"/>
    </location>
</feature>
<dbReference type="GO" id="GO:0035091">
    <property type="term" value="F:phosphatidylinositol binding"/>
    <property type="evidence" value="ECO:0007669"/>
    <property type="project" value="TreeGrafter"/>
</dbReference>
<dbReference type="InterPro" id="IPR023393">
    <property type="entry name" value="START-like_dom_sf"/>
</dbReference>
<comment type="caution">
    <text evidence="3">The sequence shown here is derived from an EMBL/GenBank/DDBJ whole genome shotgun (WGS) entry which is preliminary data.</text>
</comment>
<dbReference type="EMBL" id="VIIS01001205">
    <property type="protein sequence ID" value="KAF0301020.1"/>
    <property type="molecule type" value="Genomic_DNA"/>
</dbReference>
<reference evidence="3 4" key="1">
    <citation type="submission" date="2019-07" db="EMBL/GenBank/DDBJ databases">
        <title>Draft genome assembly of a fouling barnacle, Amphibalanus amphitrite (Darwin, 1854): The first reference genome for Thecostraca.</title>
        <authorList>
            <person name="Kim W."/>
        </authorList>
    </citation>
    <scope>NUCLEOTIDE SEQUENCE [LARGE SCALE GENOMIC DNA]</scope>
    <source>
        <strain evidence="3">SNU_AA5</strain>
        <tissue evidence="3">Soma without cirri and trophi</tissue>
    </source>
</reference>
<dbReference type="SUPFAM" id="SSF55961">
    <property type="entry name" value="Bet v1-like"/>
    <property type="match status" value="2"/>
</dbReference>
<dbReference type="PANTHER" id="PTHR10658:SF11">
    <property type="entry name" value="VIBRATOR, ISOFORM B"/>
    <property type="match status" value="1"/>
</dbReference>
<feature type="domain" description="Phosphatidylinositol transfer protein N-terminal" evidence="2">
    <location>
        <begin position="1"/>
        <end position="224"/>
    </location>
</feature>
<evidence type="ECO:0000313" key="3">
    <source>
        <dbReference type="EMBL" id="KAF0301020.1"/>
    </source>
</evidence>
<dbReference type="GO" id="GO:0071944">
    <property type="term" value="C:cell periphery"/>
    <property type="evidence" value="ECO:0007669"/>
    <property type="project" value="UniProtKB-ARBA"/>
</dbReference>
<dbReference type="PANTHER" id="PTHR10658">
    <property type="entry name" value="PHOSPHATIDYLINOSITOL TRANSFER PROTEIN"/>
    <property type="match status" value="1"/>
</dbReference>
<dbReference type="FunFam" id="3.30.530.20:FF:000028">
    <property type="entry name" value="Phosphatidylinositol transfer protein 5"/>
    <property type="match status" value="1"/>
</dbReference>
<dbReference type="GO" id="GO:0031210">
    <property type="term" value="F:phosphatidylcholine binding"/>
    <property type="evidence" value="ECO:0007669"/>
    <property type="project" value="TreeGrafter"/>
</dbReference>
<dbReference type="InterPro" id="IPR055261">
    <property type="entry name" value="PI_transfer_N"/>
</dbReference>
<accession>A0A6A4WBI4</accession>
<sequence length="313" mass="36775">MLIKEYRVVLPLTVEEYQVGQLYSVAQASKNETGGGEGIEVLKNEPYDNVPLLGGKFTKGQYTYKIYHLASKVPSFIRLLAPKGSLEIHEEAWNAYPYCKTVLTNPGYMKDNFHITIETYHYPDAGQTPNLHELPPDRLKQREVVMIDIANDPVPSSDYKTDEDPTKFQSVKTGRGPLVGNWQQQPVICCYKLVEAEFKWFGLQKRVEKMIMFQEERIFRNFHRYPLKEPYMTCYKLVTVEFKWFGLQSRVEKFIMNQYPRLFTNFHRQVFCWLDKWHGMTMDDIRELEDKTKADLDKQRREGQVRGMKAEGD</sequence>
<dbReference type="PRINTS" id="PR00391">
    <property type="entry name" value="PITRANSFER"/>
</dbReference>
<dbReference type="Gene3D" id="3.30.530.20">
    <property type="match status" value="2"/>
</dbReference>
<dbReference type="GO" id="GO:0005737">
    <property type="term" value="C:cytoplasm"/>
    <property type="evidence" value="ECO:0007669"/>
    <property type="project" value="UniProtKB-ARBA"/>
</dbReference>
<dbReference type="AlphaFoldDB" id="A0A6A4WBI4"/>
<dbReference type="GO" id="GO:0008525">
    <property type="term" value="F:phosphatidylcholine transporter activity"/>
    <property type="evidence" value="ECO:0007669"/>
    <property type="project" value="TreeGrafter"/>
</dbReference>
<dbReference type="CDD" id="cd08888">
    <property type="entry name" value="SRPBCC_PITPNA-B_like"/>
    <property type="match status" value="1"/>
</dbReference>
<evidence type="ECO:0000256" key="1">
    <source>
        <dbReference type="SAM" id="MobiDB-lite"/>
    </source>
</evidence>